<evidence type="ECO:0000313" key="2">
    <source>
        <dbReference type="Proteomes" id="UP001320706"/>
    </source>
</evidence>
<reference evidence="1" key="1">
    <citation type="submission" date="2024-02" db="EMBL/GenBank/DDBJ databases">
        <title>Metagenome Assembled Genome of Zalaria obscura JY119.</title>
        <authorList>
            <person name="Vighnesh L."/>
            <person name="Jagadeeshwari U."/>
            <person name="Venkata Ramana C."/>
            <person name="Sasikala C."/>
        </authorList>
    </citation>
    <scope>NUCLEOTIDE SEQUENCE</scope>
    <source>
        <strain evidence="1">JY119</strain>
    </source>
</reference>
<protein>
    <submittedName>
        <fullName evidence="1">Uncharacterized protein</fullName>
    </submittedName>
</protein>
<organism evidence="1 2">
    <name type="scientific">Zalaria obscura</name>
    <dbReference type="NCBI Taxonomy" id="2024903"/>
    <lineage>
        <taxon>Eukaryota</taxon>
        <taxon>Fungi</taxon>
        <taxon>Dikarya</taxon>
        <taxon>Ascomycota</taxon>
        <taxon>Pezizomycotina</taxon>
        <taxon>Dothideomycetes</taxon>
        <taxon>Dothideomycetidae</taxon>
        <taxon>Dothideales</taxon>
        <taxon>Zalariaceae</taxon>
        <taxon>Zalaria</taxon>
    </lineage>
</organism>
<comment type="caution">
    <text evidence="1">The sequence shown here is derived from an EMBL/GenBank/DDBJ whole genome shotgun (WGS) entry which is preliminary data.</text>
</comment>
<dbReference type="EMBL" id="JAMKPW020000042">
    <property type="protein sequence ID" value="KAK8196027.1"/>
    <property type="molecule type" value="Genomic_DNA"/>
</dbReference>
<gene>
    <name evidence="1" type="ORF">M8818_007179</name>
</gene>
<keyword evidence="2" id="KW-1185">Reference proteome</keyword>
<proteinExistence type="predicted"/>
<sequence>MAPPLKETQDPTNAHQQDHSDDVNGPVPDPFLRYGKPLPESWIPLCQKPMGTPTRKLKVVTIGAGVSAMGLAWKIHHDNKMDDIMDYTIYETNDDIGGTWLVNTYPGVAWIQPNPEWSAYYASGGEIQDYFKGTVAKYDLARDVKLGHRVEEARFDEDRGKWDLKVLPSTFYAIITDSCDILISATGFLSHWHWPSIEGLHGFQGHLVHSASWDDEYDFTDKRVGVIGNGSSAIQILPQLVEKAAHLTNFVRHPTWITPGLGSQIIDGKVNHVYSEEEKRRFREDPEELKKYRKKIQHETNVNFAMFTKNSPAQGKAKTATTQMMLSRLNNDHALASALTPTWEVGCRRATPGPGYLEAFTRPNVSLVTSSITRIESNGIRTVDDQLHSLDAIVCATGFDVSHRPPWPLVGRNGRSLAEAWEEEPLSYLSLAAAGFPNFFMFAGPNSPVGHGSLMSQLQWSAEWMCQWIRKIAEEDIKWIDPKQEAVDEFNAYSDEIMQTLVWSGGCRSWYKNHRVDGKVTAVWAGSAISYKEMIDRIRPEDFNIVYRSKNRFRFMGNGKTKMEYEPEADLAFYIWK</sequence>
<name>A0ACC3S556_9PEZI</name>
<accession>A0ACC3S556</accession>
<evidence type="ECO:0000313" key="1">
    <source>
        <dbReference type="EMBL" id="KAK8196027.1"/>
    </source>
</evidence>
<dbReference type="Proteomes" id="UP001320706">
    <property type="component" value="Unassembled WGS sequence"/>
</dbReference>